<comment type="similarity">
    <text evidence="2 10">Belongs to the HsdR family.</text>
</comment>
<dbReference type="SMART" id="SM00487">
    <property type="entry name" value="DEXDc"/>
    <property type="match status" value="1"/>
</dbReference>
<dbReference type="CDD" id="cd18800">
    <property type="entry name" value="SF2_C_EcoR124I-like"/>
    <property type="match status" value="1"/>
</dbReference>
<evidence type="ECO:0000256" key="3">
    <source>
        <dbReference type="ARBA" id="ARBA00022722"/>
    </source>
</evidence>
<dbReference type="Proteomes" id="UP000254618">
    <property type="component" value="Unassembled WGS sequence"/>
</dbReference>
<evidence type="ECO:0000256" key="10">
    <source>
        <dbReference type="RuleBase" id="RU364115"/>
    </source>
</evidence>
<evidence type="ECO:0000256" key="9">
    <source>
        <dbReference type="ARBA" id="ARBA00023125"/>
    </source>
</evidence>
<dbReference type="PANTHER" id="PTHR30195">
    <property type="entry name" value="TYPE I SITE-SPECIFIC DEOXYRIBONUCLEASE PROTEIN SUBUNIT M AND R"/>
    <property type="match status" value="1"/>
</dbReference>
<comment type="subunit">
    <text evidence="10">The type I restriction/modification system is composed of three polypeptides R, M and S.</text>
</comment>
<keyword evidence="6" id="KW-0255">Endonuclease</keyword>
<dbReference type="EMBL" id="UGQF01000001">
    <property type="protein sequence ID" value="STZ02294.1"/>
    <property type="molecule type" value="Genomic_DNA"/>
</dbReference>
<evidence type="ECO:0000313" key="13">
    <source>
        <dbReference type="Proteomes" id="UP000254618"/>
    </source>
</evidence>
<evidence type="ECO:0000256" key="7">
    <source>
        <dbReference type="ARBA" id="ARBA00022801"/>
    </source>
</evidence>
<keyword evidence="7 10" id="KW-0378">Hydrolase</keyword>
<dbReference type="GO" id="GO:0009307">
    <property type="term" value="P:DNA restriction-modification system"/>
    <property type="evidence" value="ECO:0007669"/>
    <property type="project" value="UniProtKB-KW"/>
</dbReference>
<dbReference type="CDD" id="cd22332">
    <property type="entry name" value="HsdR_N"/>
    <property type="match status" value="1"/>
</dbReference>
<gene>
    <name evidence="12" type="primary">hsdR</name>
    <name evidence="12" type="ORF">NCTC11012_00518</name>
</gene>
<accession>A0A378QPR8</accession>
<keyword evidence="9 10" id="KW-0238">DNA-binding</keyword>
<dbReference type="NCBIfam" id="TIGR00348">
    <property type="entry name" value="hsdR"/>
    <property type="match status" value="1"/>
</dbReference>
<dbReference type="GO" id="GO:0005524">
    <property type="term" value="F:ATP binding"/>
    <property type="evidence" value="ECO:0007669"/>
    <property type="project" value="UniProtKB-KW"/>
</dbReference>
<dbReference type="REBASE" id="405724">
    <property type="entry name" value="Meq11012ORF515P"/>
</dbReference>
<dbReference type="InterPro" id="IPR051268">
    <property type="entry name" value="Type-I_R_enzyme_R_subunit"/>
</dbReference>
<reference evidence="12 13" key="1">
    <citation type="submission" date="2018-06" db="EMBL/GenBank/DDBJ databases">
        <authorList>
            <consortium name="Pathogen Informatics"/>
            <person name="Doyle S."/>
        </authorList>
    </citation>
    <scope>NUCLEOTIDE SEQUENCE [LARGE SCALE GENOMIC DNA]</scope>
    <source>
        <strain evidence="12 13">NCTC11012</strain>
    </source>
</reference>
<dbReference type="GO" id="GO:0009035">
    <property type="term" value="F:type I site-specific deoxyribonuclease activity"/>
    <property type="evidence" value="ECO:0007669"/>
    <property type="project" value="UniProtKB-EC"/>
</dbReference>
<dbReference type="InterPro" id="IPR014001">
    <property type="entry name" value="Helicase_ATP-bd"/>
</dbReference>
<feature type="domain" description="Helicase ATP-binding" evidence="11">
    <location>
        <begin position="295"/>
        <end position="458"/>
    </location>
</feature>
<keyword evidence="4 10" id="KW-0547">Nucleotide-binding</keyword>
<dbReference type="PANTHER" id="PTHR30195:SF16">
    <property type="entry name" value="TYPE I RESTRICTION ENZYME ENDONUCLEASE SUBUNIT"/>
    <property type="match status" value="1"/>
</dbReference>
<evidence type="ECO:0000256" key="6">
    <source>
        <dbReference type="ARBA" id="ARBA00022759"/>
    </source>
</evidence>
<dbReference type="InterPro" id="IPR007409">
    <property type="entry name" value="Restrct_endonuc_type1_HsdR_N"/>
</dbReference>
<dbReference type="GO" id="GO:0003677">
    <property type="term" value="F:DNA binding"/>
    <property type="evidence" value="ECO:0007669"/>
    <property type="project" value="UniProtKB-KW"/>
</dbReference>
<evidence type="ECO:0000256" key="5">
    <source>
        <dbReference type="ARBA" id="ARBA00022747"/>
    </source>
</evidence>
<evidence type="ECO:0000259" key="11">
    <source>
        <dbReference type="PROSITE" id="PS51192"/>
    </source>
</evidence>
<keyword evidence="8 10" id="KW-0067">ATP-binding</keyword>
<dbReference type="InterPro" id="IPR055180">
    <property type="entry name" value="HsdR_RecA-like_helicase_dom_2"/>
</dbReference>
<organism evidence="12 13">
    <name type="scientific">Moraxella equi</name>
    <dbReference type="NCBI Taxonomy" id="60442"/>
    <lineage>
        <taxon>Bacteria</taxon>
        <taxon>Pseudomonadati</taxon>
        <taxon>Pseudomonadota</taxon>
        <taxon>Gammaproteobacteria</taxon>
        <taxon>Moraxellales</taxon>
        <taxon>Moraxellaceae</taxon>
        <taxon>Moraxella</taxon>
    </lineage>
</organism>
<evidence type="ECO:0000256" key="4">
    <source>
        <dbReference type="ARBA" id="ARBA00022741"/>
    </source>
</evidence>
<sequence>MILRIIAQTEQKMTQKTTQTETELELEIIDRLSKCGWTPRPDLYYKTESELLANWRAILNTQNKDRLQGVELTDNEFKQLTEQIFAVKSPIEAGKMLANGQLQIVRDAKGLENTPLFLEFFWRHDVGGGRNSYEIVRQIVRPASKEHRKDRRFDITLLISGIPVIHLELKKDGIKTDEAFYQIKRYSEELSFSGFYSLIQIFVILNPDECRYFANFGHYDKFNFKFAFNWKDFDNQNVFGTSQFIEKVLSVPMGHKLVSLYTIFDNERNALKVLRSYQIYAVEAILERLNGVEFGINHESKLGGYVWHTTGSGKTMTSFKTAELVSTLPNVDKVVFLADRNELVKQTIDEYQSFGEEDSITATRNSYALLKAINHKTKDKLIVTSIQKANKVAGLEQDKIKDKNIVFIVDEAHRSTAGEMLIQIRQMFGRSVWFGFTGTPLFNENKRDVTTHELFGEALHIYSVADGIFDKNVSPFDVRQNFTYDAYELRQKVAEFKDPSKGEVYKKGLSEKSDLEIEKELPEDNYGENHIDMVVKDILRKWDNNSSNRLFSAMLTVKDIKTANLYFEKLKNNDKNISVAVIYDDSDRNQDNDLENSLKLEQAIMYYNQRFNTNFGIDNVPAYQTDLMDRLARRYQYREIDDSTRLDLVIVVQQLLTGFDAPYLNTLYVDKLLDYANLIQAFSRTNRITNEQKQQGNIEYYRRPLQMKLQIDKAFELYANKDNANVMYAPTLQENISTICDIYQDITTLFPKNANGQPDFSALPDDVPSQKQFVRWVNELEKNMIKIRQQGFDMNNADDMAKLPFDIEDYGRLQARYLDVQNEHSGETGGDDLGILLIDNTLISGERIKIDNDYISQLLKNITQSQNNADIARFNELSTQYRKTDQELLQQILADALAGKLPDDISLNLLLDKYRESREKSTIFELVNLFNLDKALFEKLLRHHVFGKEDWHEFNLLKDLAKTADMEKVASLYEQENGKSGNKITLKKYVEDKIKFHIEKILSKR</sequence>
<dbReference type="Gene3D" id="3.40.50.300">
    <property type="entry name" value="P-loop containing nucleotide triphosphate hydrolases"/>
    <property type="match status" value="2"/>
</dbReference>
<dbReference type="AlphaFoldDB" id="A0A378QPR8"/>
<name>A0A378QPR8_9GAMM</name>
<evidence type="ECO:0000256" key="2">
    <source>
        <dbReference type="ARBA" id="ARBA00008598"/>
    </source>
</evidence>
<dbReference type="Pfam" id="PF18766">
    <property type="entry name" value="SWI2_SNF2"/>
    <property type="match status" value="1"/>
</dbReference>
<proteinExistence type="inferred from homology"/>
<comment type="catalytic activity">
    <reaction evidence="1 10">
        <text>Endonucleolytic cleavage of DNA to give random double-stranded fragments with terminal 5'-phosphates, ATP is simultaneously hydrolyzed.</text>
        <dbReference type="EC" id="3.1.21.3"/>
    </reaction>
</comment>
<dbReference type="Gene3D" id="3.90.1570.50">
    <property type="match status" value="1"/>
</dbReference>
<evidence type="ECO:0000256" key="1">
    <source>
        <dbReference type="ARBA" id="ARBA00000851"/>
    </source>
</evidence>
<keyword evidence="5 10" id="KW-0680">Restriction system</keyword>
<dbReference type="Pfam" id="PF22679">
    <property type="entry name" value="T1R_D3-like"/>
    <property type="match status" value="1"/>
</dbReference>
<evidence type="ECO:0000313" key="12">
    <source>
        <dbReference type="EMBL" id="STZ02294.1"/>
    </source>
</evidence>
<dbReference type="PROSITE" id="PS51192">
    <property type="entry name" value="HELICASE_ATP_BIND_1"/>
    <property type="match status" value="1"/>
</dbReference>
<dbReference type="EC" id="3.1.21.3" evidence="10"/>
<dbReference type="InterPro" id="IPR004473">
    <property type="entry name" value="Restrct_endonuc_typeI_HsdR"/>
</dbReference>
<dbReference type="InterPro" id="IPR040980">
    <property type="entry name" value="SWI2_SNF2"/>
</dbReference>
<dbReference type="InterPro" id="IPR027417">
    <property type="entry name" value="P-loop_NTPase"/>
</dbReference>
<dbReference type="RefSeq" id="WP_115236787.1">
    <property type="nucleotide sequence ID" value="NZ_UGQF01000001.1"/>
</dbReference>
<comment type="function">
    <text evidence="10">Subunit R is required for both nuclease and ATPase activities, but not for modification.</text>
</comment>
<dbReference type="Pfam" id="PF04313">
    <property type="entry name" value="HSDR_N"/>
    <property type="match status" value="1"/>
</dbReference>
<protein>
    <recommendedName>
        <fullName evidence="10">Type I restriction enzyme endonuclease subunit</fullName>
        <shortName evidence="10">R protein</shortName>
        <ecNumber evidence="10">3.1.21.3</ecNumber>
    </recommendedName>
</protein>
<dbReference type="SUPFAM" id="SSF52540">
    <property type="entry name" value="P-loop containing nucleoside triphosphate hydrolases"/>
    <property type="match status" value="1"/>
</dbReference>
<keyword evidence="3" id="KW-0540">Nuclease</keyword>
<evidence type="ECO:0000256" key="8">
    <source>
        <dbReference type="ARBA" id="ARBA00022840"/>
    </source>
</evidence>